<reference evidence="2" key="1">
    <citation type="journal article" date="2021" name="Genome Biol. Evol.">
        <title>A High-Quality Reference Genome for a Parasitic Bivalve with Doubly Uniparental Inheritance (Bivalvia: Unionida).</title>
        <authorList>
            <person name="Smith C.H."/>
        </authorList>
    </citation>
    <scope>NUCLEOTIDE SEQUENCE</scope>
    <source>
        <strain evidence="2">CHS0354</strain>
    </source>
</reference>
<reference evidence="2" key="3">
    <citation type="submission" date="2023-05" db="EMBL/GenBank/DDBJ databases">
        <authorList>
            <person name="Smith C.H."/>
        </authorList>
    </citation>
    <scope>NUCLEOTIDE SEQUENCE</scope>
    <source>
        <strain evidence="2">CHS0354</strain>
        <tissue evidence="2">Mantle</tissue>
    </source>
</reference>
<comment type="caution">
    <text evidence="2">The sequence shown here is derived from an EMBL/GenBank/DDBJ whole genome shotgun (WGS) entry which is preliminary data.</text>
</comment>
<keyword evidence="1" id="KW-0732">Signal</keyword>
<gene>
    <name evidence="2" type="ORF">CHS0354_003097</name>
</gene>
<evidence type="ECO:0000256" key="1">
    <source>
        <dbReference type="SAM" id="SignalP"/>
    </source>
</evidence>
<feature type="signal peptide" evidence="1">
    <location>
        <begin position="1"/>
        <end position="21"/>
    </location>
</feature>
<dbReference type="AlphaFoldDB" id="A0AAE0RPA3"/>
<reference evidence="2" key="2">
    <citation type="journal article" date="2021" name="Genome Biol. Evol.">
        <title>Developing a high-quality reference genome for a parasitic bivalve with doubly uniparental inheritance (Bivalvia: Unionida).</title>
        <authorList>
            <person name="Smith C.H."/>
        </authorList>
    </citation>
    <scope>NUCLEOTIDE SEQUENCE</scope>
    <source>
        <strain evidence="2">CHS0354</strain>
        <tissue evidence="2">Mantle</tissue>
    </source>
</reference>
<sequence>MSTSSFIFAVVFTCTMGLAYGSYSSTYGSSYKGVQTGGILYQQVPVPVYKPVPVPVTLSKGVGGYGFVGFPGSFGGFGGGDFISSTAMCYKCVWFS</sequence>
<name>A0AAE0RPA3_9BIVA</name>
<feature type="chain" id="PRO_5042118378" evidence="1">
    <location>
        <begin position="22"/>
        <end position="96"/>
    </location>
</feature>
<proteinExistence type="predicted"/>
<keyword evidence="3" id="KW-1185">Reference proteome</keyword>
<organism evidence="2 3">
    <name type="scientific">Potamilus streckersoni</name>
    <dbReference type="NCBI Taxonomy" id="2493646"/>
    <lineage>
        <taxon>Eukaryota</taxon>
        <taxon>Metazoa</taxon>
        <taxon>Spiralia</taxon>
        <taxon>Lophotrochozoa</taxon>
        <taxon>Mollusca</taxon>
        <taxon>Bivalvia</taxon>
        <taxon>Autobranchia</taxon>
        <taxon>Heteroconchia</taxon>
        <taxon>Palaeoheterodonta</taxon>
        <taxon>Unionida</taxon>
        <taxon>Unionoidea</taxon>
        <taxon>Unionidae</taxon>
        <taxon>Ambleminae</taxon>
        <taxon>Lampsilini</taxon>
        <taxon>Potamilus</taxon>
    </lineage>
</organism>
<dbReference type="Proteomes" id="UP001195483">
    <property type="component" value="Unassembled WGS sequence"/>
</dbReference>
<evidence type="ECO:0000313" key="2">
    <source>
        <dbReference type="EMBL" id="KAK3577026.1"/>
    </source>
</evidence>
<evidence type="ECO:0000313" key="3">
    <source>
        <dbReference type="Proteomes" id="UP001195483"/>
    </source>
</evidence>
<protein>
    <submittedName>
        <fullName evidence="2">Uncharacterized protein</fullName>
    </submittedName>
</protein>
<accession>A0AAE0RPA3</accession>
<dbReference type="EMBL" id="JAEAOA010000257">
    <property type="protein sequence ID" value="KAK3577026.1"/>
    <property type="molecule type" value="Genomic_DNA"/>
</dbReference>